<dbReference type="SUPFAM" id="SSF46973">
    <property type="entry name" value="Enzyme IIa from lactose specific PTS, IIa-lac"/>
    <property type="match status" value="1"/>
</dbReference>
<dbReference type="GO" id="GO:0009401">
    <property type="term" value="P:phosphoenolpyruvate-dependent sugar phosphotransferase system"/>
    <property type="evidence" value="ECO:0007669"/>
    <property type="project" value="UniProtKB-KW"/>
</dbReference>
<name>A0AAW8YGT0_PEDAC</name>
<protein>
    <submittedName>
        <fullName evidence="5">PTS lactose/cellobiose transporter subunit IIA</fullName>
    </submittedName>
</protein>
<keyword evidence="4" id="KW-0598">Phosphotransferase system</keyword>
<comment type="caution">
    <text evidence="5">The sequence shown here is derived from an EMBL/GenBank/DDBJ whole genome shotgun (WGS) entry which is preliminary data.</text>
</comment>
<reference evidence="5" key="2">
    <citation type="submission" date="2023-10" db="EMBL/GenBank/DDBJ databases">
        <authorList>
            <person name="Khurajog B."/>
        </authorList>
    </citation>
    <scope>NUCLEOTIDE SEQUENCE</scope>
    <source>
        <strain evidence="5">BF9</strain>
    </source>
</reference>
<keyword evidence="2" id="KW-0762">Sugar transport</keyword>
<evidence type="ECO:0000313" key="5">
    <source>
        <dbReference type="EMBL" id="MDV2620951.1"/>
    </source>
</evidence>
<sequence length="111" mass="12459">MEGLEEICFEIISHSGQAKGLLMEAVGDSRAEHPDYSAIETMLKDARDELKVAQKAHLKVLSDFAQSRQGDAVNPLYIHAEDQMMSAEIFLDLLSELITTNKELQEIKQQL</sequence>
<proteinExistence type="predicted"/>
<dbReference type="InterPro" id="IPR036542">
    <property type="entry name" value="PTS_IIA_lac/cel_sf"/>
</dbReference>
<organism evidence="5 6">
    <name type="scientific">Pediococcus acidilactici</name>
    <dbReference type="NCBI Taxonomy" id="1254"/>
    <lineage>
        <taxon>Bacteria</taxon>
        <taxon>Bacillati</taxon>
        <taxon>Bacillota</taxon>
        <taxon>Bacilli</taxon>
        <taxon>Lactobacillales</taxon>
        <taxon>Lactobacillaceae</taxon>
        <taxon>Pediococcus</taxon>
        <taxon>Pediococcus acidilactici group</taxon>
    </lineage>
</organism>
<accession>A0AAW8YGT0</accession>
<evidence type="ECO:0000256" key="2">
    <source>
        <dbReference type="ARBA" id="ARBA00022597"/>
    </source>
</evidence>
<dbReference type="GO" id="GO:0016740">
    <property type="term" value="F:transferase activity"/>
    <property type="evidence" value="ECO:0007669"/>
    <property type="project" value="UniProtKB-KW"/>
</dbReference>
<dbReference type="RefSeq" id="WP_036685316.1">
    <property type="nucleotide sequence ID" value="NZ_CP066046.1"/>
</dbReference>
<dbReference type="InterPro" id="IPR003188">
    <property type="entry name" value="PTS_IIA_lac/cel"/>
</dbReference>
<evidence type="ECO:0000256" key="1">
    <source>
        <dbReference type="ARBA" id="ARBA00022448"/>
    </source>
</evidence>
<dbReference type="Gene3D" id="1.20.58.80">
    <property type="entry name" value="Phosphotransferase system, lactose/cellobiose-type IIA subunit"/>
    <property type="match status" value="1"/>
</dbReference>
<evidence type="ECO:0000256" key="3">
    <source>
        <dbReference type="ARBA" id="ARBA00022679"/>
    </source>
</evidence>
<keyword evidence="1" id="KW-0813">Transport</keyword>
<dbReference type="PANTHER" id="PTHR34382">
    <property type="entry name" value="PTS SYSTEM N,N'-DIACETYLCHITOBIOSE-SPECIFIC EIIA COMPONENT"/>
    <property type="match status" value="1"/>
</dbReference>
<keyword evidence="3" id="KW-0808">Transferase</keyword>
<dbReference type="Proteomes" id="UP001280897">
    <property type="component" value="Unassembled WGS sequence"/>
</dbReference>
<dbReference type="Pfam" id="PF02255">
    <property type="entry name" value="PTS_IIA"/>
    <property type="match status" value="1"/>
</dbReference>
<dbReference type="PANTHER" id="PTHR34382:SF7">
    <property type="entry name" value="PTS SYSTEM N,N'-DIACETYLCHITOBIOSE-SPECIFIC EIIA COMPONENT"/>
    <property type="match status" value="1"/>
</dbReference>
<dbReference type="AlphaFoldDB" id="A0AAW8YGT0"/>
<gene>
    <name evidence="5" type="ORF">R0G89_04295</name>
</gene>
<dbReference type="EMBL" id="JAWJAV010000002">
    <property type="protein sequence ID" value="MDV2620951.1"/>
    <property type="molecule type" value="Genomic_DNA"/>
</dbReference>
<evidence type="ECO:0000256" key="4">
    <source>
        <dbReference type="ARBA" id="ARBA00022683"/>
    </source>
</evidence>
<evidence type="ECO:0000313" key="6">
    <source>
        <dbReference type="Proteomes" id="UP001280897"/>
    </source>
</evidence>
<reference evidence="5" key="1">
    <citation type="journal article" date="2023" name="PeerJ">
        <title>Selection and evaluation of lactic acid bacteria from chicken feces in Thailand as potential probiotics.</title>
        <authorList>
            <person name="Khurajog B."/>
            <person name="Disastra Y."/>
            <person name="Lawwyne L.D."/>
            <person name="Sirichokchatchawan W."/>
            <person name="Niyomtham W."/>
            <person name="Yindee J."/>
            <person name="Hampson D.J."/>
            <person name="Prapasarakul N."/>
        </authorList>
    </citation>
    <scope>NUCLEOTIDE SEQUENCE</scope>
    <source>
        <strain evidence="5">BF9</strain>
    </source>
</reference>